<feature type="transmembrane region" description="Helical" evidence="3">
    <location>
        <begin position="21"/>
        <end position="44"/>
    </location>
</feature>
<sequence>MTSASPFRELARAHRRLTFERLYAALVPPFAILAAFMGLALYGVWEVVPWWAHGAALAATLTAILWQWARLRSLMRLPSWEAASRRLEEDSGMPRGTVADLLDEPLGGGDQASQALWSAHLARLTAKVAAARAGGPKAIIDRTDPFNLRFMAALLLATGLVIAGPDRMNRLTGAVWPGQANDTPIVLNSWITPPEYTGLPPRFLLRDDPLADVTLPVAAVPAGSQLTVKASHLDGRPASLAVRIASEAGIRRLETASDDEEPGTSQLVADAPMAVALKGFGRELIIPLQALPDRPPAIRFSSPPDTVGGRRVLLSVDIDDEYGAAAADLMLTLRDEDAALVRGRDVPSPAPAASSATIPLPGLVGPPGARRVEIDLTDHAWAGLPVDMAVRITDGAKQTATTDTMPLVLPSRLFFNPLSRTVVEARQSLSLAPSHWRRTRQLFAALTFAPENFADDTSEYLLLRSAFHDLDRSEGEHLDEIVESFWPLALALEDSSITSAKERLDTAKQALRDALSRGATPDEIDRLVEDVRDAMNAYLAALAGSEDSFAEAEGTAEQVAPRDLDDILNEIAALRRQGDNAAAQARLAELEAMLENMQLSRSGSGAGGSSGAAGQSSGQGQQAAGSGGDSQGKGEPSPLDQAGDLIDRQRRLADEGFAARRGERPASGLATDQDSLTAATQALSDALKGGSPPAEGNAADAFGKAAQAMRGAAEALRRGEVSASQFLQEEAIRELREGADALADAALAAAAGREGPNGEPGEALRGRTDGEGQGRDPLGRLLGGYGATGITIPSLGDPAQIRALTDELRLRLSDPSLPQQERRYYERLLERF</sequence>
<reference evidence="5" key="1">
    <citation type="submission" date="2010-08" db="EMBL/GenBank/DDBJ databases">
        <title>Genome sequence of Parvularcula bermudensis HTCC2503.</title>
        <authorList>
            <person name="Kang D.-M."/>
            <person name="Oh H.-M."/>
            <person name="Cho J.-C."/>
        </authorList>
    </citation>
    <scope>NUCLEOTIDE SEQUENCE [LARGE SCALE GENOMIC DNA]</scope>
    <source>
        <strain evidence="5">ATCC BAA-594 / HTCC2503 / KCTC 12087</strain>
    </source>
</reference>
<proteinExistence type="predicted"/>
<keyword evidence="5" id="KW-1185">Reference proteome</keyword>
<reference evidence="4 5" key="2">
    <citation type="journal article" date="2011" name="J. Bacteriol.">
        <title>Complete genome sequence of strain HTCC2503T of Parvularcula bermudensis, the type species of the order "Parvularculales" in the class Alphaproteobacteria.</title>
        <authorList>
            <person name="Oh H.M."/>
            <person name="Kang I."/>
            <person name="Vergin K.L."/>
            <person name="Kang D."/>
            <person name="Rhee K.H."/>
            <person name="Giovannoni S.J."/>
            <person name="Cho J.C."/>
        </authorList>
    </citation>
    <scope>NUCLEOTIDE SEQUENCE [LARGE SCALE GENOMIC DNA]</scope>
    <source>
        <strain evidence="5">ATCC BAA-594 / HTCC2503 / KCTC 12087</strain>
    </source>
</reference>
<dbReference type="Pfam" id="PF13779">
    <property type="entry name" value="DUF4175"/>
    <property type="match status" value="1"/>
</dbReference>
<evidence type="ECO:0000313" key="5">
    <source>
        <dbReference type="Proteomes" id="UP000001302"/>
    </source>
</evidence>
<dbReference type="InterPro" id="IPR012683">
    <property type="entry name" value="CHP02302_TM"/>
</dbReference>
<organism evidence="4 5">
    <name type="scientific">Parvularcula bermudensis (strain ATCC BAA-594 / HTCC2503 / KCTC 12087)</name>
    <dbReference type="NCBI Taxonomy" id="314260"/>
    <lineage>
        <taxon>Bacteria</taxon>
        <taxon>Pseudomonadati</taxon>
        <taxon>Pseudomonadota</taxon>
        <taxon>Alphaproteobacteria</taxon>
        <taxon>Parvularculales</taxon>
        <taxon>Parvularculaceae</taxon>
        <taxon>Parvularcula</taxon>
    </lineage>
</organism>
<dbReference type="RefSeq" id="WP_013300359.1">
    <property type="nucleotide sequence ID" value="NC_014414.1"/>
</dbReference>
<feature type="compositionally biased region" description="Low complexity" evidence="2">
    <location>
        <begin position="612"/>
        <end position="624"/>
    </location>
</feature>
<dbReference type="Proteomes" id="UP000001302">
    <property type="component" value="Chromosome"/>
</dbReference>
<feature type="compositionally biased region" description="Basic and acidic residues" evidence="2">
    <location>
        <begin position="762"/>
        <end position="778"/>
    </location>
</feature>
<evidence type="ECO:0000256" key="1">
    <source>
        <dbReference type="SAM" id="Coils"/>
    </source>
</evidence>
<dbReference type="HOGENOM" id="CLU_015405_0_0_5"/>
<accession>E0TI46</accession>
<feature type="region of interest" description="Disordered" evidence="2">
    <location>
        <begin position="750"/>
        <end position="779"/>
    </location>
</feature>
<name>E0TI46_PARBH</name>
<dbReference type="eggNOG" id="COG0845">
    <property type="taxonomic scope" value="Bacteria"/>
</dbReference>
<feature type="coiled-coil region" evidence="1">
    <location>
        <begin position="564"/>
        <end position="600"/>
    </location>
</feature>
<feature type="transmembrane region" description="Helical" evidence="3">
    <location>
        <begin position="50"/>
        <end position="69"/>
    </location>
</feature>
<dbReference type="KEGG" id="pbr:PB2503_06597"/>
<dbReference type="OrthoDB" id="8477685at2"/>
<keyword evidence="3" id="KW-0472">Membrane</keyword>
<protein>
    <recommendedName>
        <fullName evidence="6">TIGR02302 family protein</fullName>
    </recommendedName>
</protein>
<keyword evidence="3" id="KW-1133">Transmembrane helix</keyword>
<evidence type="ECO:0000256" key="2">
    <source>
        <dbReference type="SAM" id="MobiDB-lite"/>
    </source>
</evidence>
<evidence type="ECO:0008006" key="6">
    <source>
        <dbReference type="Google" id="ProtNLM"/>
    </source>
</evidence>
<feature type="transmembrane region" description="Helical" evidence="3">
    <location>
        <begin position="146"/>
        <end position="164"/>
    </location>
</feature>
<dbReference type="AlphaFoldDB" id="E0TI46"/>
<gene>
    <name evidence="4" type="ordered locus">PB2503_06597</name>
</gene>
<evidence type="ECO:0000256" key="3">
    <source>
        <dbReference type="SAM" id="Phobius"/>
    </source>
</evidence>
<feature type="region of interest" description="Disordered" evidence="2">
    <location>
        <begin position="600"/>
        <end position="644"/>
    </location>
</feature>
<evidence type="ECO:0000313" key="4">
    <source>
        <dbReference type="EMBL" id="ADM09385.1"/>
    </source>
</evidence>
<dbReference type="STRING" id="314260.PB2503_06597"/>
<dbReference type="EMBL" id="CP002156">
    <property type="protein sequence ID" value="ADM09385.1"/>
    <property type="molecule type" value="Genomic_DNA"/>
</dbReference>
<keyword evidence="3" id="KW-0812">Transmembrane</keyword>
<keyword evidence="1" id="KW-0175">Coiled coil</keyword>